<dbReference type="PANTHER" id="PTHR21716:SF62">
    <property type="entry name" value="TRANSPORT PROTEIN YDBI-RELATED"/>
    <property type="match status" value="1"/>
</dbReference>
<evidence type="ECO:0000313" key="7">
    <source>
        <dbReference type="EMBL" id="PIP04429.1"/>
    </source>
</evidence>
<reference evidence="7 8" key="1">
    <citation type="submission" date="2017-09" db="EMBL/GenBank/DDBJ databases">
        <title>Depth-based differentiation of microbial function through sediment-hosted aquifers and enrichment of novel symbionts in the deep terrestrial subsurface.</title>
        <authorList>
            <person name="Probst A.J."/>
            <person name="Ladd B."/>
            <person name="Jarett J.K."/>
            <person name="Geller-Mcgrath D.E."/>
            <person name="Sieber C.M."/>
            <person name="Emerson J.B."/>
            <person name="Anantharaman K."/>
            <person name="Thomas B.C."/>
            <person name="Malmstrom R."/>
            <person name="Stieglmeier M."/>
            <person name="Klingl A."/>
            <person name="Woyke T."/>
            <person name="Ryan C.M."/>
            <person name="Banfield J.F."/>
        </authorList>
    </citation>
    <scope>NUCLEOTIDE SEQUENCE [LARGE SCALE GENOMIC DNA]</scope>
    <source>
        <strain evidence="7">CG23_combo_of_CG06-09_8_20_14_all_40_14</strain>
    </source>
</reference>
<feature type="transmembrane region" description="Helical" evidence="6">
    <location>
        <begin position="12"/>
        <end position="31"/>
    </location>
</feature>
<gene>
    <name evidence="7" type="ORF">COX53_02480</name>
</gene>
<dbReference type="Pfam" id="PF01594">
    <property type="entry name" value="AI-2E_transport"/>
    <property type="match status" value="1"/>
</dbReference>
<dbReference type="EMBL" id="PCQY01000031">
    <property type="protein sequence ID" value="PIP04429.1"/>
    <property type="molecule type" value="Genomic_DNA"/>
</dbReference>
<comment type="similarity">
    <text evidence="2">Belongs to the autoinducer-2 exporter (AI-2E) (TC 2.A.86) family.</text>
</comment>
<feature type="transmembrane region" description="Helical" evidence="6">
    <location>
        <begin position="37"/>
        <end position="55"/>
    </location>
</feature>
<evidence type="ECO:0000313" key="8">
    <source>
        <dbReference type="Proteomes" id="UP000231388"/>
    </source>
</evidence>
<feature type="transmembrane region" description="Helical" evidence="6">
    <location>
        <begin position="203"/>
        <end position="224"/>
    </location>
</feature>
<proteinExistence type="inferred from homology"/>
<dbReference type="Proteomes" id="UP000231388">
    <property type="component" value="Unassembled WGS sequence"/>
</dbReference>
<feature type="transmembrane region" description="Helical" evidence="6">
    <location>
        <begin position="67"/>
        <end position="92"/>
    </location>
</feature>
<comment type="caution">
    <text evidence="7">The sequence shown here is derived from an EMBL/GenBank/DDBJ whole genome shotgun (WGS) entry which is preliminary data.</text>
</comment>
<evidence type="ECO:0000256" key="5">
    <source>
        <dbReference type="ARBA" id="ARBA00023136"/>
    </source>
</evidence>
<dbReference type="AlphaFoldDB" id="A0A2G9XBU1"/>
<dbReference type="GO" id="GO:0055085">
    <property type="term" value="P:transmembrane transport"/>
    <property type="evidence" value="ECO:0007669"/>
    <property type="project" value="TreeGrafter"/>
</dbReference>
<evidence type="ECO:0000256" key="4">
    <source>
        <dbReference type="ARBA" id="ARBA00022989"/>
    </source>
</evidence>
<feature type="transmembrane region" description="Helical" evidence="6">
    <location>
        <begin position="140"/>
        <end position="163"/>
    </location>
</feature>
<protein>
    <recommendedName>
        <fullName evidence="9">AI-2E family transporter</fullName>
    </recommendedName>
</protein>
<keyword evidence="3 6" id="KW-0812">Transmembrane</keyword>
<organism evidence="7 8">
    <name type="scientific">candidate division WWE3 bacterium CG23_combo_of_CG06-09_8_20_14_all_40_14</name>
    <dbReference type="NCBI Taxonomy" id="1975095"/>
    <lineage>
        <taxon>Bacteria</taxon>
        <taxon>Katanobacteria</taxon>
    </lineage>
</organism>
<sequence length="333" mass="35836">MAVRKSSESFILISTKTIFVVAAVALMLWLLVQIKEIALLIFVSLMLSLALSPFVEFLEKRKIPRGLAVLIIYIIIVSIVALIGAVALPPIISQTTRFIKSFPQIISSLGSTPILNKVTTDLNNFLAEQLMGASGNVIRVTVGAFSGILAVFSLMVFTAYLLLDLDNLREAFLFFLPAKPRKEIAEVLKEIEYKLGGWLRGQFILMCIVGGATYVGLLLLGIKYAAPLALIAGLLEVAPMLGPIISAVPGIIVGFSISPVTGLGVLALYLAIQQLENNIIVPKVMQKTVGFSPLITLLALLIGGKLFGVVGALLSVPLTLIIVIITKHVLEYE</sequence>
<accession>A0A2G9XBU1</accession>
<evidence type="ECO:0000256" key="6">
    <source>
        <dbReference type="SAM" id="Phobius"/>
    </source>
</evidence>
<comment type="subcellular location">
    <subcellularLocation>
        <location evidence="1">Membrane</location>
        <topology evidence="1">Multi-pass membrane protein</topology>
    </subcellularLocation>
</comment>
<evidence type="ECO:0000256" key="2">
    <source>
        <dbReference type="ARBA" id="ARBA00009773"/>
    </source>
</evidence>
<name>A0A2G9XBU1_UNCKA</name>
<dbReference type="PANTHER" id="PTHR21716">
    <property type="entry name" value="TRANSMEMBRANE PROTEIN"/>
    <property type="match status" value="1"/>
</dbReference>
<evidence type="ECO:0000256" key="1">
    <source>
        <dbReference type="ARBA" id="ARBA00004141"/>
    </source>
</evidence>
<feature type="transmembrane region" description="Helical" evidence="6">
    <location>
        <begin position="309"/>
        <end position="330"/>
    </location>
</feature>
<keyword evidence="4 6" id="KW-1133">Transmembrane helix</keyword>
<evidence type="ECO:0000256" key="3">
    <source>
        <dbReference type="ARBA" id="ARBA00022692"/>
    </source>
</evidence>
<dbReference type="GO" id="GO:0016020">
    <property type="term" value="C:membrane"/>
    <property type="evidence" value="ECO:0007669"/>
    <property type="project" value="UniProtKB-SubCell"/>
</dbReference>
<feature type="transmembrane region" description="Helical" evidence="6">
    <location>
        <begin position="244"/>
        <end position="272"/>
    </location>
</feature>
<evidence type="ECO:0008006" key="9">
    <source>
        <dbReference type="Google" id="ProtNLM"/>
    </source>
</evidence>
<dbReference type="InterPro" id="IPR002549">
    <property type="entry name" value="AI-2E-like"/>
</dbReference>
<keyword evidence="5 6" id="KW-0472">Membrane</keyword>